<sequence>MIVILGKIKCQVLVESRLLTLLHFTPILILMAKSKAPVIGISADTNEGKEGDLKEYGSDTVFWLKKHYITAIEKSGGTPIILPVVKSPKAMAGYLNLIDGLLLSGGYFDISPRLYGESPMPQCGALKPDRTLMEIALFKKARKLKMPILGICGGLQAINVGLGGTLYQHIPAQVNGALPHEQKPLPSTKPSHYVTLAEHSTLRKIAGRAKIKVNSTHHQGIKDLGRGLVACAVAPDGIVEAAELKKKDGAFMVGVQWHPEALFKNSSFSQKLFRRFIAEAKIIK</sequence>
<dbReference type="EMBL" id="UOGC01000132">
    <property type="protein sequence ID" value="VAX22076.1"/>
    <property type="molecule type" value="Genomic_DNA"/>
</dbReference>
<dbReference type="GO" id="GO:0016740">
    <property type="term" value="F:transferase activity"/>
    <property type="evidence" value="ECO:0007669"/>
    <property type="project" value="UniProtKB-KW"/>
</dbReference>
<dbReference type="InterPro" id="IPR029062">
    <property type="entry name" value="Class_I_gatase-like"/>
</dbReference>
<dbReference type="GO" id="GO:0033969">
    <property type="term" value="F:gamma-glutamyl-gamma-aminobutyrate hydrolase activity"/>
    <property type="evidence" value="ECO:0007669"/>
    <property type="project" value="TreeGrafter"/>
</dbReference>
<gene>
    <name evidence="1" type="ORF">MNBD_NITROSPINAE01-148</name>
</gene>
<keyword evidence="1" id="KW-0808">Transferase</keyword>
<dbReference type="FunFam" id="3.40.50.880:FF:000030">
    <property type="entry name" value="Gamma-glutamyl-gamma-aminobutyrate hydrolase PuuD"/>
    <property type="match status" value="1"/>
</dbReference>
<dbReference type="InterPro" id="IPR044668">
    <property type="entry name" value="PuuD-like"/>
</dbReference>
<dbReference type="AlphaFoldDB" id="A0A3B1BUU2"/>
<protein>
    <submittedName>
        <fullName evidence="1">Glutamine amidotransferase, class I</fullName>
    </submittedName>
</protein>
<name>A0A3B1BUU2_9ZZZZ</name>
<dbReference type="InterPro" id="IPR011697">
    <property type="entry name" value="Peptidase_C26"/>
</dbReference>
<proteinExistence type="predicted"/>
<evidence type="ECO:0000313" key="1">
    <source>
        <dbReference type="EMBL" id="VAX22076.1"/>
    </source>
</evidence>
<dbReference type="Gene3D" id="3.40.50.880">
    <property type="match status" value="1"/>
</dbReference>
<dbReference type="GO" id="GO:0006598">
    <property type="term" value="P:polyamine catabolic process"/>
    <property type="evidence" value="ECO:0007669"/>
    <property type="project" value="TreeGrafter"/>
</dbReference>
<dbReference type="Pfam" id="PF07722">
    <property type="entry name" value="Peptidase_C26"/>
    <property type="match status" value="1"/>
</dbReference>
<accession>A0A3B1BUU2</accession>
<dbReference type="CDD" id="cd01745">
    <property type="entry name" value="GATase1_2"/>
    <property type="match status" value="1"/>
</dbReference>
<organism evidence="1">
    <name type="scientific">hydrothermal vent metagenome</name>
    <dbReference type="NCBI Taxonomy" id="652676"/>
    <lineage>
        <taxon>unclassified sequences</taxon>
        <taxon>metagenomes</taxon>
        <taxon>ecological metagenomes</taxon>
    </lineage>
</organism>
<reference evidence="1" key="1">
    <citation type="submission" date="2018-06" db="EMBL/GenBank/DDBJ databases">
        <authorList>
            <person name="Zhirakovskaya E."/>
        </authorList>
    </citation>
    <scope>NUCLEOTIDE SEQUENCE</scope>
</reference>
<dbReference type="GO" id="GO:0005829">
    <property type="term" value="C:cytosol"/>
    <property type="evidence" value="ECO:0007669"/>
    <property type="project" value="TreeGrafter"/>
</dbReference>
<dbReference type="PROSITE" id="PS51273">
    <property type="entry name" value="GATASE_TYPE_1"/>
    <property type="match status" value="1"/>
</dbReference>
<dbReference type="PANTHER" id="PTHR43235">
    <property type="entry name" value="GLUTAMINE AMIDOTRANSFERASE PB2B2.05-RELATED"/>
    <property type="match status" value="1"/>
</dbReference>
<keyword evidence="1" id="KW-0315">Glutamine amidotransferase</keyword>
<dbReference type="PANTHER" id="PTHR43235:SF1">
    <property type="entry name" value="GLUTAMINE AMIDOTRANSFERASE PB2B2.05-RELATED"/>
    <property type="match status" value="1"/>
</dbReference>
<dbReference type="SUPFAM" id="SSF52317">
    <property type="entry name" value="Class I glutamine amidotransferase-like"/>
    <property type="match status" value="1"/>
</dbReference>